<dbReference type="RefSeq" id="WP_316414965.1">
    <property type="nucleotide sequence ID" value="NZ_AP027080.1"/>
</dbReference>
<accession>A0AA48GUK3</accession>
<dbReference type="GO" id="GO:0000155">
    <property type="term" value="F:phosphorelay sensor kinase activity"/>
    <property type="evidence" value="ECO:0007669"/>
    <property type="project" value="InterPro"/>
</dbReference>
<dbReference type="CDD" id="cd00082">
    <property type="entry name" value="HisKA"/>
    <property type="match status" value="1"/>
</dbReference>
<evidence type="ECO:0000313" key="4">
    <source>
        <dbReference type="EMBL" id="BDU72061.1"/>
    </source>
</evidence>
<evidence type="ECO:0000259" key="3">
    <source>
        <dbReference type="SMART" id="SM00388"/>
    </source>
</evidence>
<dbReference type="SMART" id="SM00388">
    <property type="entry name" value="HisKA"/>
    <property type="match status" value="1"/>
</dbReference>
<gene>
    <name evidence="4" type="ORF">METEAL_12350</name>
</gene>
<dbReference type="Gene3D" id="1.10.287.130">
    <property type="match status" value="1"/>
</dbReference>
<keyword evidence="5" id="KW-1185">Reference proteome</keyword>
<dbReference type="Proteomes" id="UP001238179">
    <property type="component" value="Chromosome"/>
</dbReference>
<sequence length="90" mass="10007">MSPGSLRRIQARWRSRPGAQALAEARAEHHRTLRKLAHDLRNPLNSILLMAQLLEETAGSPDVARIAGRIQKQCLEMNGMVDKALESAPE</sequence>
<dbReference type="EC" id="2.7.13.3" evidence="2"/>
<proteinExistence type="predicted"/>
<dbReference type="Pfam" id="PF00512">
    <property type="entry name" value="HisKA"/>
    <property type="match status" value="1"/>
</dbReference>
<dbReference type="KEGG" id="msil:METEAL_12350"/>
<evidence type="ECO:0000256" key="1">
    <source>
        <dbReference type="ARBA" id="ARBA00000085"/>
    </source>
</evidence>
<comment type="catalytic activity">
    <reaction evidence="1">
        <text>ATP + protein L-histidine = ADP + protein N-phospho-L-histidine.</text>
        <dbReference type="EC" id="2.7.13.3"/>
    </reaction>
</comment>
<name>A0AA48GUK3_9BACT</name>
<dbReference type="SUPFAM" id="SSF47384">
    <property type="entry name" value="Homodimeric domain of signal transducing histidine kinase"/>
    <property type="match status" value="1"/>
</dbReference>
<organism evidence="4 5">
    <name type="scientific">Mesoterricola silvestris</name>
    <dbReference type="NCBI Taxonomy" id="2927979"/>
    <lineage>
        <taxon>Bacteria</taxon>
        <taxon>Pseudomonadati</taxon>
        <taxon>Acidobacteriota</taxon>
        <taxon>Holophagae</taxon>
        <taxon>Holophagales</taxon>
        <taxon>Holophagaceae</taxon>
        <taxon>Mesoterricola</taxon>
    </lineage>
</organism>
<dbReference type="InterPro" id="IPR003661">
    <property type="entry name" value="HisK_dim/P_dom"/>
</dbReference>
<evidence type="ECO:0000313" key="5">
    <source>
        <dbReference type="Proteomes" id="UP001238179"/>
    </source>
</evidence>
<protein>
    <recommendedName>
        <fullName evidence="2">histidine kinase</fullName>
        <ecNumber evidence="2">2.7.13.3</ecNumber>
    </recommendedName>
</protein>
<dbReference type="InterPro" id="IPR036097">
    <property type="entry name" value="HisK_dim/P_sf"/>
</dbReference>
<evidence type="ECO:0000256" key="2">
    <source>
        <dbReference type="ARBA" id="ARBA00012438"/>
    </source>
</evidence>
<dbReference type="AlphaFoldDB" id="A0AA48GUK3"/>
<reference evidence="5" key="1">
    <citation type="journal article" date="2023" name="Int. J. Syst. Evol. Microbiol.">
        <title>Mesoterricola silvestris gen. nov., sp. nov., Mesoterricola sediminis sp. nov., Geothrix oryzae sp. nov., Geothrix edaphica sp. nov., Geothrix rubra sp. nov., and Geothrix limicola sp. nov., six novel members of Acidobacteriota isolated from soils.</title>
        <authorList>
            <person name="Itoh H."/>
            <person name="Sugisawa Y."/>
            <person name="Mise K."/>
            <person name="Xu Z."/>
            <person name="Kuniyasu M."/>
            <person name="Ushijima N."/>
            <person name="Kawano K."/>
            <person name="Kobayashi E."/>
            <person name="Shiratori Y."/>
            <person name="Masuda Y."/>
            <person name="Senoo K."/>
        </authorList>
    </citation>
    <scope>NUCLEOTIDE SEQUENCE [LARGE SCALE GENOMIC DNA]</scope>
    <source>
        <strain evidence="5">W79</strain>
    </source>
</reference>
<dbReference type="EMBL" id="AP027080">
    <property type="protein sequence ID" value="BDU72061.1"/>
    <property type="molecule type" value="Genomic_DNA"/>
</dbReference>
<feature type="domain" description="Signal transduction histidine kinase dimerisation/phosphoacceptor" evidence="3">
    <location>
        <begin position="28"/>
        <end position="88"/>
    </location>
</feature>